<evidence type="ECO:0000256" key="4">
    <source>
        <dbReference type="SAM" id="SignalP"/>
    </source>
</evidence>
<dbReference type="Proteomes" id="UP001279734">
    <property type="component" value="Unassembled WGS sequence"/>
</dbReference>
<protein>
    <recommendedName>
        <fullName evidence="7">Serine carboxypeptidase-like 7</fullName>
    </recommendedName>
</protein>
<dbReference type="Pfam" id="PF00450">
    <property type="entry name" value="Peptidase_S10"/>
    <property type="match status" value="1"/>
</dbReference>
<dbReference type="PANTHER" id="PTHR11802">
    <property type="entry name" value="SERINE PROTEASE FAMILY S10 SERINE CARBOXYPEPTIDASE"/>
    <property type="match status" value="1"/>
</dbReference>
<evidence type="ECO:0008006" key="7">
    <source>
        <dbReference type="Google" id="ProtNLM"/>
    </source>
</evidence>
<feature type="chain" id="PRO_5042047572" description="Serine carboxypeptidase-like 7" evidence="4">
    <location>
        <begin position="25"/>
        <end position="477"/>
    </location>
</feature>
<dbReference type="SUPFAM" id="SSF53474">
    <property type="entry name" value="alpha/beta-Hydrolases"/>
    <property type="match status" value="1"/>
</dbReference>
<dbReference type="InterPro" id="IPR029058">
    <property type="entry name" value="AB_hydrolase_fold"/>
</dbReference>
<name>A0AAD3XVK7_NEPGR</name>
<sequence>MATSKLPNSYLGFLSAILSLFLLSQPFTQPAVSLSRIEFLPGFDGALPFELETGYVGVDESEDVQLFYYFFESEDNYREGPLLLWLTGGPGCSTVSAIFFENGPLKFVEVKYDGRLPRLTLNPHSWTKTASIIFVDMPVGTGFSYARVPSASHSSDFIAARHANEFLRKWLMDHPKFLTNPVYLAGDSYSGFTVPVYFEEMRKGNEKGMEPFINLKGYMLGNPVTDPPTEDNSRVAFVHGMGLISDELYESLQAKCHGNIRSVDPRNVECVIDVQDFYRCISGVQSNQVLEPVCAFASPMPHELLLGTGRRFLEDEHDASQIQKPSLRDFYCRSDGYLLAFYFLNDKEVQKALHVHEGSIGEWVRCNYGINYTTDIWTSVPYHANLTAKGYRALIYSGDHDMVVPFRGTEVWIKSLNYSIVDDWRPWMVDGQVAGFTRTYSNNMTFATVKGGGHTAPEYRPKECVAMFRRWVSGDPL</sequence>
<dbReference type="GO" id="GO:0016752">
    <property type="term" value="F:sinapoyltransferase activity"/>
    <property type="evidence" value="ECO:0007669"/>
    <property type="project" value="UniProtKB-ARBA"/>
</dbReference>
<evidence type="ECO:0000256" key="1">
    <source>
        <dbReference type="ARBA" id="ARBA00009431"/>
    </source>
</evidence>
<evidence type="ECO:0000313" key="6">
    <source>
        <dbReference type="Proteomes" id="UP001279734"/>
    </source>
</evidence>
<dbReference type="Gene3D" id="3.40.50.1820">
    <property type="entry name" value="alpha/beta hydrolase"/>
    <property type="match status" value="1"/>
</dbReference>
<keyword evidence="3" id="KW-0325">Glycoprotein</keyword>
<comment type="caution">
    <text evidence="5">The sequence shown here is derived from an EMBL/GenBank/DDBJ whole genome shotgun (WGS) entry which is preliminary data.</text>
</comment>
<dbReference type="GO" id="GO:0004185">
    <property type="term" value="F:serine-type carboxypeptidase activity"/>
    <property type="evidence" value="ECO:0007669"/>
    <property type="project" value="InterPro"/>
</dbReference>
<dbReference type="PANTHER" id="PTHR11802:SF29">
    <property type="entry name" value="SERINE CARBOXYPEPTIDASE-LIKE 19"/>
    <property type="match status" value="1"/>
</dbReference>
<keyword evidence="2 4" id="KW-0732">Signal</keyword>
<keyword evidence="6" id="KW-1185">Reference proteome</keyword>
<feature type="signal peptide" evidence="4">
    <location>
        <begin position="1"/>
        <end position="24"/>
    </location>
</feature>
<dbReference type="EMBL" id="BSYO01000018">
    <property type="protein sequence ID" value="GMH17985.1"/>
    <property type="molecule type" value="Genomic_DNA"/>
</dbReference>
<dbReference type="GO" id="GO:0006508">
    <property type="term" value="P:proteolysis"/>
    <property type="evidence" value="ECO:0007669"/>
    <property type="project" value="InterPro"/>
</dbReference>
<comment type="similarity">
    <text evidence="1">Belongs to the peptidase S10 family.</text>
</comment>
<gene>
    <name evidence="5" type="ORF">Nepgr_019826</name>
</gene>
<evidence type="ECO:0000313" key="5">
    <source>
        <dbReference type="EMBL" id="GMH17985.1"/>
    </source>
</evidence>
<dbReference type="AlphaFoldDB" id="A0AAD3XVK7"/>
<reference evidence="5" key="1">
    <citation type="submission" date="2023-05" db="EMBL/GenBank/DDBJ databases">
        <title>Nepenthes gracilis genome sequencing.</title>
        <authorList>
            <person name="Fukushima K."/>
        </authorList>
    </citation>
    <scope>NUCLEOTIDE SEQUENCE</scope>
    <source>
        <strain evidence="5">SING2019-196</strain>
    </source>
</reference>
<dbReference type="FunFam" id="3.40.50.1820:FF:000148">
    <property type="entry name" value="Serine carboxypeptidase-like 11"/>
    <property type="match status" value="1"/>
</dbReference>
<accession>A0AAD3XVK7</accession>
<dbReference type="GO" id="GO:0019748">
    <property type="term" value="P:secondary metabolic process"/>
    <property type="evidence" value="ECO:0007669"/>
    <property type="project" value="UniProtKB-ARBA"/>
</dbReference>
<evidence type="ECO:0000256" key="3">
    <source>
        <dbReference type="ARBA" id="ARBA00023180"/>
    </source>
</evidence>
<organism evidence="5 6">
    <name type="scientific">Nepenthes gracilis</name>
    <name type="common">Slender pitcher plant</name>
    <dbReference type="NCBI Taxonomy" id="150966"/>
    <lineage>
        <taxon>Eukaryota</taxon>
        <taxon>Viridiplantae</taxon>
        <taxon>Streptophyta</taxon>
        <taxon>Embryophyta</taxon>
        <taxon>Tracheophyta</taxon>
        <taxon>Spermatophyta</taxon>
        <taxon>Magnoliopsida</taxon>
        <taxon>eudicotyledons</taxon>
        <taxon>Gunneridae</taxon>
        <taxon>Pentapetalae</taxon>
        <taxon>Caryophyllales</taxon>
        <taxon>Nepenthaceae</taxon>
        <taxon>Nepenthes</taxon>
    </lineage>
</organism>
<dbReference type="InterPro" id="IPR001563">
    <property type="entry name" value="Peptidase_S10"/>
</dbReference>
<proteinExistence type="inferred from homology"/>
<dbReference type="PRINTS" id="PR00724">
    <property type="entry name" value="CRBOXYPTASEC"/>
</dbReference>
<evidence type="ECO:0000256" key="2">
    <source>
        <dbReference type="ARBA" id="ARBA00022729"/>
    </source>
</evidence>